<accession>A0ABT2XDJ6</accession>
<evidence type="ECO:0000313" key="2">
    <source>
        <dbReference type="EMBL" id="MCV0323998.1"/>
    </source>
</evidence>
<gene>
    <name evidence="2" type="ORF">KYJ44_06665</name>
</gene>
<feature type="transmembrane region" description="Helical" evidence="1">
    <location>
        <begin position="318"/>
        <end position="342"/>
    </location>
</feature>
<reference evidence="2 3" key="1">
    <citation type="submission" date="2021-07" db="EMBL/GenBank/DDBJ databases">
        <title>Clinical implication of Pseudomonas aeruginosa: further insight on the antimicrobial resistance.</title>
        <authorList>
            <person name="Macori G."/>
            <person name="Fanning S."/>
            <person name="Alqahtani A."/>
        </authorList>
    </citation>
    <scope>NUCLEOTIDE SEQUENCE [LARGE SCALE GENOMIC DNA]</scope>
    <source>
        <strain evidence="2 3">CFS3442</strain>
    </source>
</reference>
<dbReference type="EMBL" id="JAHWBK010000003">
    <property type="protein sequence ID" value="MCV0323998.1"/>
    <property type="molecule type" value="Genomic_DNA"/>
</dbReference>
<protein>
    <recommendedName>
        <fullName evidence="4">Transmembrane protein</fullName>
    </recommendedName>
</protein>
<comment type="caution">
    <text evidence="2">The sequence shown here is derived from an EMBL/GenBank/DDBJ whole genome shotgun (WGS) entry which is preliminary data.</text>
</comment>
<dbReference type="RefSeq" id="WP_263469061.1">
    <property type="nucleotide sequence ID" value="NZ_JAHWBK010000003.1"/>
</dbReference>
<name>A0ABT2XDJ6_9GAMM</name>
<feature type="transmembrane region" description="Helical" evidence="1">
    <location>
        <begin position="87"/>
        <end position="112"/>
    </location>
</feature>
<keyword evidence="1" id="KW-0472">Membrane</keyword>
<proteinExistence type="predicted"/>
<organism evidence="2 3">
    <name type="scientific">Stenotrophomonas riyadhensis</name>
    <dbReference type="NCBI Taxonomy" id="2859893"/>
    <lineage>
        <taxon>Bacteria</taxon>
        <taxon>Pseudomonadati</taxon>
        <taxon>Pseudomonadota</taxon>
        <taxon>Gammaproteobacteria</taxon>
        <taxon>Lysobacterales</taxon>
        <taxon>Lysobacteraceae</taxon>
        <taxon>Stenotrophomonas</taxon>
    </lineage>
</organism>
<evidence type="ECO:0008006" key="4">
    <source>
        <dbReference type="Google" id="ProtNLM"/>
    </source>
</evidence>
<evidence type="ECO:0000256" key="1">
    <source>
        <dbReference type="SAM" id="Phobius"/>
    </source>
</evidence>
<dbReference type="Proteomes" id="UP001208054">
    <property type="component" value="Unassembled WGS sequence"/>
</dbReference>
<feature type="transmembrane region" description="Helical" evidence="1">
    <location>
        <begin position="248"/>
        <end position="276"/>
    </location>
</feature>
<evidence type="ECO:0000313" key="3">
    <source>
        <dbReference type="Proteomes" id="UP001208054"/>
    </source>
</evidence>
<keyword evidence="1" id="KW-1133">Transmembrane helix</keyword>
<feature type="transmembrane region" description="Helical" evidence="1">
    <location>
        <begin position="58"/>
        <end position="81"/>
    </location>
</feature>
<sequence>MKIEVMDMDGAIQGRGGKMYPLLLRRTEDGGPDFILDVNEDVLVAVPDVNSISAGKGIAVILLFAIILIVGVVLGFLPMLLEDASKLVFPLIMVFLVAVLGAAAAVFVFMVVRNGDRLDPILFNRLDQTVTHYGASGGVVYNWKSLKPFIRIIQVVHAAGGSVTYQLILADIEDGTGIVRSEFIAGKGDLIGAGAHRFGFFQVFMEGSLSDLPRFQLVSSRMGWLKRMVVSIWTLDATRKCLLGRQPWTPVITLVSLLWTVLLMPFQLSGLIAAWISKGPFGAKETGPWPSRFDALKDDSVLKSKADRYGDVTPISRWIIAIALALGAFVWILLFVLLYVAIRR</sequence>
<keyword evidence="1" id="KW-0812">Transmembrane</keyword>
<keyword evidence="3" id="KW-1185">Reference proteome</keyword>